<dbReference type="GO" id="GO:0008270">
    <property type="term" value="F:zinc ion binding"/>
    <property type="evidence" value="ECO:0007669"/>
    <property type="project" value="InterPro"/>
</dbReference>
<dbReference type="Gene3D" id="1.10.30.50">
    <property type="match status" value="1"/>
</dbReference>
<dbReference type="SMART" id="SM00507">
    <property type="entry name" value="HNHc"/>
    <property type="match status" value="1"/>
</dbReference>
<reference evidence="2 5" key="1">
    <citation type="submission" date="2015-01" db="EMBL/GenBank/DDBJ databases">
        <title>Genome Sequence of Pseudomonas antarctica CMS 35.</title>
        <authorList>
            <person name="Voget S."/>
            <person name="Chow J."/>
            <person name="Daniel R."/>
            <person name="Streit W."/>
        </authorList>
    </citation>
    <scope>NUCLEOTIDE SEQUENCE [LARGE SCALE GENOMIC DNA]</scope>
    <source>
        <strain evidence="2 5">CMS 35</strain>
    </source>
</reference>
<dbReference type="AlphaFoldDB" id="A0A1G9Y5K4"/>
<keyword evidence="2" id="KW-0540">Nuclease</keyword>
<dbReference type="OrthoDB" id="9802640at2"/>
<dbReference type="GO" id="GO:0004519">
    <property type="term" value="F:endonuclease activity"/>
    <property type="evidence" value="ECO:0007669"/>
    <property type="project" value="UniProtKB-KW"/>
</dbReference>
<accession>A0A1G9Y5K4</accession>
<dbReference type="RefSeq" id="WP_083357138.1">
    <property type="nucleotide sequence ID" value="NZ_JXDI01000001.1"/>
</dbReference>
<keyword evidence="2" id="KW-0255">Endonuclease</keyword>
<sequence length="237" mass="26401">MDTKKSNTGWSDQELEASVDSYLKMWTLERTGQAFKKSAENRLLREGPLNLRSASSIEYRMQNISSVFEQLGLQRVTGYMPAKNIGAGVSERIRKMLATKPGLHSEPGLAAEDKPLPDERPTLSKPFLVIEPQGVLNPRQLFTVSLSYARAEHVRKLVLQFANGVCEGCDLPAPFAGIDGQPFLEVHHVKHLAQKGSDRTTNAVALCPNCHQRCHRSSDRDAFTETLYAKIGRLARE</sequence>
<keyword evidence="2" id="KW-0378">Hydrolase</keyword>
<protein>
    <submittedName>
        <fullName evidence="3">5-methylcytosine-specific restriction enzyme A</fullName>
    </submittedName>
    <submittedName>
        <fullName evidence="2">HNH endonuclease</fullName>
    </submittedName>
</protein>
<dbReference type="EMBL" id="JXDI01000001">
    <property type="protein sequence ID" value="KAF2410352.1"/>
    <property type="molecule type" value="Genomic_DNA"/>
</dbReference>
<name>A0A1G9Y5K4_9PSED</name>
<keyword evidence="5" id="KW-1185">Reference proteome</keyword>
<dbReference type="InterPro" id="IPR002711">
    <property type="entry name" value="HNH"/>
</dbReference>
<dbReference type="REBASE" id="162818">
    <property type="entry name" value="Pan2772McrAP"/>
</dbReference>
<evidence type="ECO:0000313" key="2">
    <source>
        <dbReference type="EMBL" id="KAF2410352.1"/>
    </source>
</evidence>
<organism evidence="3 4">
    <name type="scientific">Pseudomonas antarctica</name>
    <dbReference type="NCBI Taxonomy" id="219572"/>
    <lineage>
        <taxon>Bacteria</taxon>
        <taxon>Pseudomonadati</taxon>
        <taxon>Pseudomonadota</taxon>
        <taxon>Gammaproteobacteria</taxon>
        <taxon>Pseudomonadales</taxon>
        <taxon>Pseudomonadaceae</taxon>
        <taxon>Pseudomonas</taxon>
    </lineage>
</organism>
<evidence type="ECO:0000313" key="5">
    <source>
        <dbReference type="Proteomes" id="UP000748067"/>
    </source>
</evidence>
<dbReference type="Pfam" id="PF01844">
    <property type="entry name" value="HNH"/>
    <property type="match status" value="1"/>
</dbReference>
<gene>
    <name evidence="2" type="ORF">PSAN_27790</name>
    <name evidence="3" type="ORF">SAMN04490179_2183</name>
</gene>
<proteinExistence type="predicted"/>
<feature type="domain" description="HNH nuclease" evidence="1">
    <location>
        <begin position="153"/>
        <end position="212"/>
    </location>
</feature>
<dbReference type="Proteomes" id="UP000182470">
    <property type="component" value="Chromosome I"/>
</dbReference>
<evidence type="ECO:0000313" key="4">
    <source>
        <dbReference type="Proteomes" id="UP000182470"/>
    </source>
</evidence>
<evidence type="ECO:0000313" key="3">
    <source>
        <dbReference type="EMBL" id="SDN03763.1"/>
    </source>
</evidence>
<dbReference type="GO" id="GO:0003676">
    <property type="term" value="F:nucleic acid binding"/>
    <property type="evidence" value="ECO:0007669"/>
    <property type="project" value="InterPro"/>
</dbReference>
<reference evidence="3 4" key="2">
    <citation type="submission" date="2016-10" db="EMBL/GenBank/DDBJ databases">
        <authorList>
            <person name="de Groot N.N."/>
        </authorList>
    </citation>
    <scope>NUCLEOTIDE SEQUENCE [LARGE SCALE GENOMIC DNA]</scope>
    <source>
        <strain evidence="3 4">BS2772</strain>
    </source>
</reference>
<dbReference type="InterPro" id="IPR003615">
    <property type="entry name" value="HNH_nuc"/>
</dbReference>
<dbReference type="CDD" id="cd00085">
    <property type="entry name" value="HNHc"/>
    <property type="match status" value="1"/>
</dbReference>
<evidence type="ECO:0000259" key="1">
    <source>
        <dbReference type="SMART" id="SM00507"/>
    </source>
</evidence>
<dbReference type="EMBL" id="LT629704">
    <property type="protein sequence ID" value="SDN03763.1"/>
    <property type="molecule type" value="Genomic_DNA"/>
</dbReference>
<dbReference type="Proteomes" id="UP000748067">
    <property type="component" value="Unassembled WGS sequence"/>
</dbReference>